<dbReference type="KEGG" id="efal:FH779_09610"/>
<evidence type="ECO:0000256" key="1">
    <source>
        <dbReference type="SAM" id="SignalP"/>
    </source>
</evidence>
<keyword evidence="3" id="KW-1185">Reference proteome</keyword>
<reference evidence="2 3" key="1">
    <citation type="submission" date="2019-06" db="EMBL/GenBank/DDBJ databases">
        <title>Emergence of pandrug resistant Empedobacter falsenii in China.</title>
        <authorList>
            <person name="Dong N."/>
            <person name="Chen S."/>
            <person name="Zhang R."/>
        </authorList>
    </citation>
    <scope>NUCLEOTIDE SEQUENCE [LARGE SCALE GENOMIC DNA]</scope>
    <source>
        <strain evidence="2 3">1681-1</strain>
    </source>
</reference>
<keyword evidence="1" id="KW-0732">Signal</keyword>
<dbReference type="AlphaFoldDB" id="A0A7H9DUE7"/>
<dbReference type="EMBL" id="CP040908">
    <property type="protein sequence ID" value="QLL58326.1"/>
    <property type="molecule type" value="Genomic_DNA"/>
</dbReference>
<evidence type="ECO:0000313" key="2">
    <source>
        <dbReference type="EMBL" id="QLL58326.1"/>
    </source>
</evidence>
<dbReference type="GeneID" id="78401716"/>
<dbReference type="RefSeq" id="WP_180904503.1">
    <property type="nucleotide sequence ID" value="NZ_CP040908.1"/>
</dbReference>
<feature type="chain" id="PRO_5028887127" evidence="1">
    <location>
        <begin position="18"/>
        <end position="182"/>
    </location>
</feature>
<organism evidence="2 3">
    <name type="scientific">Empedobacter falsenii</name>
    <dbReference type="NCBI Taxonomy" id="343874"/>
    <lineage>
        <taxon>Bacteria</taxon>
        <taxon>Pseudomonadati</taxon>
        <taxon>Bacteroidota</taxon>
        <taxon>Flavobacteriia</taxon>
        <taxon>Flavobacteriales</taxon>
        <taxon>Weeksellaceae</taxon>
        <taxon>Empedobacter</taxon>
    </lineage>
</organism>
<protein>
    <submittedName>
        <fullName evidence="2">Uncharacterized protein</fullName>
    </submittedName>
</protein>
<proteinExistence type="predicted"/>
<evidence type="ECO:0000313" key="3">
    <source>
        <dbReference type="Proteomes" id="UP000510643"/>
    </source>
</evidence>
<sequence>MKLLYILMLFPFLSCSAQNKLKIETILAAPARVTAQNTETGRIYSQSRYVPQTARLEHAILMQNQSDNKLIFQLQGNISSGGLSINKVKKIRFEKSEPIGDSITLKYFTEIVNIAGKEGATVQGYNYSKMESYTIPKNAKVIKIELYEDRVTQRTGSKLPKLKLVAEKSFDLSTKKNITNPN</sequence>
<feature type="signal peptide" evidence="1">
    <location>
        <begin position="1"/>
        <end position="17"/>
    </location>
</feature>
<dbReference type="Proteomes" id="UP000510643">
    <property type="component" value="Chromosome"/>
</dbReference>
<gene>
    <name evidence="2" type="ORF">FH779_09610</name>
</gene>
<name>A0A7H9DUE7_9FLAO</name>
<accession>A0A7H9DUE7</accession>